<dbReference type="InterPro" id="IPR044992">
    <property type="entry name" value="ChyE-like"/>
</dbReference>
<accession>A0A381PNE6</accession>
<name>A0A381PNE6_9ZZZZ</name>
<dbReference type="InterPro" id="IPR029062">
    <property type="entry name" value="Class_I_gatase-like"/>
</dbReference>
<dbReference type="CDD" id="cd01741">
    <property type="entry name" value="GATase1_1"/>
    <property type="match status" value="1"/>
</dbReference>
<dbReference type="PROSITE" id="PS51273">
    <property type="entry name" value="GATASE_TYPE_1"/>
    <property type="match status" value="1"/>
</dbReference>
<dbReference type="EMBL" id="UINC01001039">
    <property type="protein sequence ID" value="SUZ68542.1"/>
    <property type="molecule type" value="Genomic_DNA"/>
</dbReference>
<proteinExistence type="predicted"/>
<dbReference type="AlphaFoldDB" id="A0A381PNE6"/>
<dbReference type="GO" id="GO:0005829">
    <property type="term" value="C:cytosol"/>
    <property type="evidence" value="ECO:0007669"/>
    <property type="project" value="TreeGrafter"/>
</dbReference>
<gene>
    <name evidence="2" type="ORF">METZ01_LOCUS21396</name>
</gene>
<dbReference type="InterPro" id="IPR017926">
    <property type="entry name" value="GATASE"/>
</dbReference>
<dbReference type="PANTHER" id="PTHR42695">
    <property type="entry name" value="GLUTAMINE AMIDOTRANSFERASE YLR126C-RELATED"/>
    <property type="match status" value="1"/>
</dbReference>
<protein>
    <recommendedName>
        <fullName evidence="1">Glutamine amidotransferase domain-containing protein</fullName>
    </recommendedName>
</protein>
<reference evidence="2" key="1">
    <citation type="submission" date="2018-05" db="EMBL/GenBank/DDBJ databases">
        <authorList>
            <person name="Lanie J.A."/>
            <person name="Ng W.-L."/>
            <person name="Kazmierczak K.M."/>
            <person name="Andrzejewski T.M."/>
            <person name="Davidsen T.M."/>
            <person name="Wayne K.J."/>
            <person name="Tettelin H."/>
            <person name="Glass J.I."/>
            <person name="Rusch D."/>
            <person name="Podicherti R."/>
            <person name="Tsui H.-C.T."/>
            <person name="Winkler M.E."/>
        </authorList>
    </citation>
    <scope>NUCLEOTIDE SEQUENCE</scope>
</reference>
<dbReference type="Gene3D" id="3.40.50.880">
    <property type="match status" value="1"/>
</dbReference>
<organism evidence="2">
    <name type="scientific">marine metagenome</name>
    <dbReference type="NCBI Taxonomy" id="408172"/>
    <lineage>
        <taxon>unclassified sequences</taxon>
        <taxon>metagenomes</taxon>
        <taxon>ecological metagenomes</taxon>
    </lineage>
</organism>
<feature type="domain" description="Glutamine amidotransferase" evidence="1">
    <location>
        <begin position="51"/>
        <end position="206"/>
    </location>
</feature>
<dbReference type="PANTHER" id="PTHR42695:SF5">
    <property type="entry name" value="GLUTAMINE AMIDOTRANSFERASE YLR126C-RELATED"/>
    <property type="match status" value="1"/>
</dbReference>
<evidence type="ECO:0000259" key="1">
    <source>
        <dbReference type="Pfam" id="PF00117"/>
    </source>
</evidence>
<dbReference type="Pfam" id="PF00117">
    <property type="entry name" value="GATase"/>
    <property type="match status" value="1"/>
</dbReference>
<evidence type="ECO:0000313" key="2">
    <source>
        <dbReference type="EMBL" id="SUZ68542.1"/>
    </source>
</evidence>
<sequence>MSRAGRVAPSIVLVSDYSSPTRVGLLILDSIDEPHRSIAGDYEQLFRDVFEEVGAEIVPFDVRHDALPAHDECTGWVIPGSRQSVLDDDSWISELRSWISAALGNGTPLAGVCFGHQLIAAEMGAQVGRASGGWNIGVIDYEVTGNPPWLEMPDSYSLLASHQDQVLTLPRDAELLATAPTCPVGAYTVGTKVMCIQGHIEFVPELAASLYRSRTERIGSSAVEAALGSLDRPLDRVEVARWLLQTIEQPSVA</sequence>
<dbReference type="SUPFAM" id="SSF52317">
    <property type="entry name" value="Class I glutamine amidotransferase-like"/>
    <property type="match status" value="1"/>
</dbReference>